<sequence>MVSVILRLQHMDNKTKEVKATEGKGYLTIKSRRQPKANIGTVEKVLEGIWRL</sequence>
<gene>
    <name evidence="1" type="ORF">ERS852494_01861</name>
    <name evidence="2" type="ORF">ERS852558_03627</name>
</gene>
<dbReference type="Proteomes" id="UP000095657">
    <property type="component" value="Unassembled WGS sequence"/>
</dbReference>
<evidence type="ECO:0000313" key="2">
    <source>
        <dbReference type="EMBL" id="CUQ47435.1"/>
    </source>
</evidence>
<name>A0A174LL32_9BACE</name>
<dbReference type="EMBL" id="CZBL01000017">
    <property type="protein sequence ID" value="CUQ47435.1"/>
    <property type="molecule type" value="Genomic_DNA"/>
</dbReference>
<proteinExistence type="predicted"/>
<organism evidence="1 3">
    <name type="scientific">Bacteroides caccae</name>
    <dbReference type="NCBI Taxonomy" id="47678"/>
    <lineage>
        <taxon>Bacteria</taxon>
        <taxon>Pseudomonadati</taxon>
        <taxon>Bacteroidota</taxon>
        <taxon>Bacteroidia</taxon>
        <taxon>Bacteroidales</taxon>
        <taxon>Bacteroidaceae</taxon>
        <taxon>Bacteroides</taxon>
    </lineage>
</organism>
<reference evidence="3 4" key="1">
    <citation type="submission" date="2015-09" db="EMBL/GenBank/DDBJ databases">
        <authorList>
            <consortium name="Pathogen Informatics"/>
        </authorList>
    </citation>
    <scope>NUCLEOTIDE SEQUENCE [LARGE SCALE GENOMIC DNA]</scope>
    <source>
        <strain evidence="1 3">2789STDY5834880</strain>
        <strain evidence="2 4">2789STDY5834946</strain>
    </source>
</reference>
<evidence type="ECO:0000313" key="4">
    <source>
        <dbReference type="Proteomes" id="UP000095725"/>
    </source>
</evidence>
<evidence type="ECO:0000313" key="1">
    <source>
        <dbReference type="EMBL" id="CUP24932.1"/>
    </source>
</evidence>
<protein>
    <submittedName>
        <fullName evidence="1">Bacterial alpha-L-rhamnosidase</fullName>
    </submittedName>
</protein>
<accession>A0A174LL32</accession>
<dbReference type="EMBL" id="CZAI01000003">
    <property type="protein sequence ID" value="CUP24932.1"/>
    <property type="molecule type" value="Genomic_DNA"/>
</dbReference>
<evidence type="ECO:0000313" key="3">
    <source>
        <dbReference type="Proteomes" id="UP000095657"/>
    </source>
</evidence>
<dbReference type="STRING" id="47678.ERS852494_01861"/>
<dbReference type="AlphaFoldDB" id="A0A174LL32"/>
<dbReference type="Proteomes" id="UP000095725">
    <property type="component" value="Unassembled WGS sequence"/>
</dbReference>